<keyword evidence="1" id="KW-0472">Membrane</keyword>
<protein>
    <submittedName>
        <fullName evidence="2">Uncharacterized protein</fullName>
    </submittedName>
</protein>
<evidence type="ECO:0000256" key="1">
    <source>
        <dbReference type="SAM" id="Phobius"/>
    </source>
</evidence>
<dbReference type="RefSeq" id="WP_230095975.1">
    <property type="nucleotide sequence ID" value="NZ_CAKKNS010000001.1"/>
</dbReference>
<organism evidence="2 3">
    <name type="scientific">Periweissella fabaria</name>
    <dbReference type="NCBI Taxonomy" id="546157"/>
    <lineage>
        <taxon>Bacteria</taxon>
        <taxon>Bacillati</taxon>
        <taxon>Bacillota</taxon>
        <taxon>Bacilli</taxon>
        <taxon>Lactobacillales</taxon>
        <taxon>Lactobacillaceae</taxon>
        <taxon>Periweissella</taxon>
    </lineage>
</organism>
<proteinExistence type="predicted"/>
<keyword evidence="3" id="KW-1185">Reference proteome</keyword>
<keyword evidence="1" id="KW-0812">Transmembrane</keyword>
<sequence length="76" mass="8343">MFKITAQRRALLVALLFSLLTIVTYLCGGTSTTGWFKITNTAHEASLNFGASCLLLFLIISLAAWLNLLIKVLRGK</sequence>
<keyword evidence="1" id="KW-1133">Transmembrane helix</keyword>
<dbReference type="EMBL" id="CAKKNS010000001">
    <property type="protein sequence ID" value="CAH0415899.1"/>
    <property type="molecule type" value="Genomic_DNA"/>
</dbReference>
<dbReference type="Proteomes" id="UP000789707">
    <property type="component" value="Unassembled WGS sequence"/>
</dbReference>
<evidence type="ECO:0000313" key="2">
    <source>
        <dbReference type="EMBL" id="CAH0415899.1"/>
    </source>
</evidence>
<feature type="transmembrane region" description="Helical" evidence="1">
    <location>
        <begin position="45"/>
        <end position="70"/>
    </location>
</feature>
<evidence type="ECO:0000313" key="3">
    <source>
        <dbReference type="Proteomes" id="UP000789707"/>
    </source>
</evidence>
<gene>
    <name evidence="2" type="ORF">WFA24289_00197</name>
</gene>
<accession>A0ABM8Z3Q5</accession>
<comment type="caution">
    <text evidence="2">The sequence shown here is derived from an EMBL/GenBank/DDBJ whole genome shotgun (WGS) entry which is preliminary data.</text>
</comment>
<reference evidence="2 3" key="1">
    <citation type="submission" date="2021-11" db="EMBL/GenBank/DDBJ databases">
        <authorList>
            <person name="Depoorter E."/>
        </authorList>
    </citation>
    <scope>NUCLEOTIDE SEQUENCE [LARGE SCALE GENOMIC DNA]</scope>
    <source>
        <strain evidence="2 3">LMG 24289</strain>
    </source>
</reference>
<name>A0ABM8Z3Q5_9LACO</name>